<name>A0A1B0A7W2_GLOPL</name>
<dbReference type="InterPro" id="IPR036273">
    <property type="entry name" value="CRAL/TRIO_N_dom_sf"/>
</dbReference>
<dbReference type="STRING" id="7398.A0A1B0A7W2"/>
<dbReference type="GO" id="GO:0016020">
    <property type="term" value="C:membrane"/>
    <property type="evidence" value="ECO:0007669"/>
    <property type="project" value="TreeGrafter"/>
</dbReference>
<dbReference type="PANTHER" id="PTHR10174:SF224">
    <property type="entry name" value="RETINOL-BINDING PROTEIN PINTA"/>
    <property type="match status" value="1"/>
</dbReference>
<dbReference type="InterPro" id="IPR036865">
    <property type="entry name" value="CRAL-TRIO_dom_sf"/>
</dbReference>
<dbReference type="EnsemblMetazoa" id="GPAI036979-RA">
    <property type="protein sequence ID" value="GPAI036979-PA"/>
    <property type="gene ID" value="GPAI036979"/>
</dbReference>
<dbReference type="Proteomes" id="UP000092445">
    <property type="component" value="Unassembled WGS sequence"/>
</dbReference>
<dbReference type="InterPro" id="IPR001251">
    <property type="entry name" value="CRAL-TRIO_dom"/>
</dbReference>
<dbReference type="SUPFAM" id="SSF46938">
    <property type="entry name" value="CRAL/TRIO N-terminal domain"/>
    <property type="match status" value="1"/>
</dbReference>
<dbReference type="Gene3D" id="1.20.5.1200">
    <property type="entry name" value="Alpha-tocopherol transfer"/>
    <property type="match status" value="1"/>
</dbReference>
<proteinExistence type="predicted"/>
<dbReference type="SUPFAM" id="SSF52087">
    <property type="entry name" value="CRAL/TRIO domain"/>
    <property type="match status" value="1"/>
</dbReference>
<dbReference type="Pfam" id="PF00650">
    <property type="entry name" value="CRAL_TRIO"/>
    <property type="match status" value="1"/>
</dbReference>
<dbReference type="PROSITE" id="PS50191">
    <property type="entry name" value="CRAL_TRIO"/>
    <property type="match status" value="1"/>
</dbReference>
<dbReference type="Gene3D" id="3.40.525.10">
    <property type="entry name" value="CRAL-TRIO lipid binding domain"/>
    <property type="match status" value="1"/>
</dbReference>
<dbReference type="CDD" id="cd00170">
    <property type="entry name" value="SEC14"/>
    <property type="match status" value="1"/>
</dbReference>
<dbReference type="VEuPathDB" id="VectorBase:GPAI036979"/>
<evidence type="ECO:0000259" key="1">
    <source>
        <dbReference type="PROSITE" id="PS50191"/>
    </source>
</evidence>
<organism evidence="2 3">
    <name type="scientific">Glossina pallidipes</name>
    <name type="common">Tsetse fly</name>
    <dbReference type="NCBI Taxonomy" id="7398"/>
    <lineage>
        <taxon>Eukaryota</taxon>
        <taxon>Metazoa</taxon>
        <taxon>Ecdysozoa</taxon>
        <taxon>Arthropoda</taxon>
        <taxon>Hexapoda</taxon>
        <taxon>Insecta</taxon>
        <taxon>Pterygota</taxon>
        <taxon>Neoptera</taxon>
        <taxon>Endopterygota</taxon>
        <taxon>Diptera</taxon>
        <taxon>Brachycera</taxon>
        <taxon>Muscomorpha</taxon>
        <taxon>Hippoboscoidea</taxon>
        <taxon>Glossinidae</taxon>
        <taxon>Glossina</taxon>
    </lineage>
</organism>
<keyword evidence="3" id="KW-1185">Reference proteome</keyword>
<dbReference type="PANTHER" id="PTHR10174">
    <property type="entry name" value="ALPHA-TOCOPHEROL TRANSFER PROTEIN-RELATED"/>
    <property type="match status" value="1"/>
</dbReference>
<reference evidence="2" key="2">
    <citation type="submission" date="2020-05" db="UniProtKB">
        <authorList>
            <consortium name="EnsemblMetazoa"/>
        </authorList>
    </citation>
    <scope>IDENTIFICATION</scope>
    <source>
        <strain evidence="2">IAEA</strain>
    </source>
</reference>
<feature type="domain" description="CRAL-TRIO" evidence="1">
    <location>
        <begin position="91"/>
        <end position="250"/>
    </location>
</feature>
<dbReference type="GO" id="GO:1902936">
    <property type="term" value="F:phosphatidylinositol bisphosphate binding"/>
    <property type="evidence" value="ECO:0007669"/>
    <property type="project" value="TreeGrafter"/>
</dbReference>
<evidence type="ECO:0000313" key="2">
    <source>
        <dbReference type="EnsemblMetazoa" id="GPAI036979-PA"/>
    </source>
</evidence>
<sequence length="294" mass="34348">MFFQNSNKISCLESDPARIAREMQSLLKWLTDNPNINARMDYENLAFFLRSCKYDLERTKKKIKCAKIQFEDFYQMRADRPEWFSQRNPFLPEVQQLLELGVFLPIDGVDDEQRKVVVVRTAAHDPKLHTQNNVFKVSKMVLDLLLQMEMENCSRGIVAIFDMNGVQLGHALQLNPILIKRSVESWQAYPCQPKKLEFVNSPTHVNLVLNTFRVFMTPKMRSRVLVQKHGCSIKCDNLPKELGGNGPDYKELTIKWKRLVEENSKFYQEDEKYKISEESIVPDYLYDLANICAI</sequence>
<accession>A0A1B0A7W2</accession>
<evidence type="ECO:0000313" key="3">
    <source>
        <dbReference type="Proteomes" id="UP000092445"/>
    </source>
</evidence>
<reference evidence="3" key="1">
    <citation type="submission" date="2014-03" db="EMBL/GenBank/DDBJ databases">
        <authorList>
            <person name="Aksoy S."/>
            <person name="Warren W."/>
            <person name="Wilson R.K."/>
        </authorList>
    </citation>
    <scope>NUCLEOTIDE SEQUENCE [LARGE SCALE GENOMIC DNA]</scope>
    <source>
        <strain evidence="3">IAEA</strain>
    </source>
</reference>
<dbReference type="SMART" id="SM00516">
    <property type="entry name" value="SEC14"/>
    <property type="match status" value="1"/>
</dbReference>
<dbReference type="AlphaFoldDB" id="A0A1B0A7W2"/>
<protein>
    <recommendedName>
        <fullName evidence="1">CRAL-TRIO domain-containing protein</fullName>
    </recommendedName>
</protein>